<dbReference type="InterPro" id="IPR014710">
    <property type="entry name" value="RmlC-like_jellyroll"/>
</dbReference>
<dbReference type="Proteomes" id="UP000298170">
    <property type="component" value="Unassembled WGS sequence"/>
</dbReference>
<dbReference type="Gene3D" id="2.60.120.10">
    <property type="entry name" value="Jelly Rolls"/>
    <property type="match status" value="1"/>
</dbReference>
<dbReference type="RefSeq" id="WP_134516615.1">
    <property type="nucleotide sequence ID" value="NZ_SOHJ01000014.1"/>
</dbReference>
<dbReference type="OrthoDB" id="9791637at2"/>
<comment type="caution">
    <text evidence="2">The sequence shown here is derived from an EMBL/GenBank/DDBJ whole genome shotgun (WGS) entry which is preliminary data.</text>
</comment>
<keyword evidence="3" id="KW-1185">Reference proteome</keyword>
<evidence type="ECO:0000259" key="1">
    <source>
        <dbReference type="Pfam" id="PF07883"/>
    </source>
</evidence>
<dbReference type="PANTHER" id="PTHR36440:SF1">
    <property type="entry name" value="PUTATIVE (AFU_ORTHOLOGUE AFUA_8G07350)-RELATED"/>
    <property type="match status" value="1"/>
</dbReference>
<dbReference type="SUPFAM" id="SSF51182">
    <property type="entry name" value="RmlC-like cupins"/>
    <property type="match status" value="1"/>
</dbReference>
<evidence type="ECO:0000313" key="3">
    <source>
        <dbReference type="Proteomes" id="UP000298170"/>
    </source>
</evidence>
<name>A0A4R9AC60_9MICO</name>
<dbReference type="PANTHER" id="PTHR36440">
    <property type="entry name" value="PUTATIVE (AFU_ORTHOLOGUE AFUA_8G07350)-RELATED"/>
    <property type="match status" value="1"/>
</dbReference>
<reference evidence="2 3" key="1">
    <citation type="submission" date="2019-03" db="EMBL/GenBank/DDBJ databases">
        <title>Genomics of glacier-inhabiting Cryobacterium strains.</title>
        <authorList>
            <person name="Liu Q."/>
            <person name="Xin Y.-H."/>
        </authorList>
    </citation>
    <scope>NUCLEOTIDE SEQUENCE [LARGE SCALE GENOMIC DNA]</scope>
    <source>
        <strain evidence="2 3">Sr39</strain>
    </source>
</reference>
<dbReference type="InterPro" id="IPR053146">
    <property type="entry name" value="QDO-like"/>
</dbReference>
<dbReference type="InterPro" id="IPR011051">
    <property type="entry name" value="RmlC_Cupin_sf"/>
</dbReference>
<dbReference type="Pfam" id="PF07883">
    <property type="entry name" value="Cupin_2"/>
    <property type="match status" value="1"/>
</dbReference>
<dbReference type="EMBL" id="SOHJ01000014">
    <property type="protein sequence ID" value="TFD57274.1"/>
    <property type="molecule type" value="Genomic_DNA"/>
</dbReference>
<sequence length="166" mass="18266">MTRLTNILGSARVLRSDAGEKSTLGGCTDRFMIDGADSGGRFALVQQTLDPRALAAPVHRHHNEDEYTYVLSGRIGAILGGQEVFAEAGDFIFKPRNQWHTFWNAGNETASVLEIISSAGLEELFRSFKDIPEPDPETLMAMAAAYGCDIDFEATMPIVERHSLEF</sequence>
<dbReference type="InterPro" id="IPR013096">
    <property type="entry name" value="Cupin_2"/>
</dbReference>
<organism evidence="2 3">
    <name type="scientific">Cryobacterium suzukii</name>
    <dbReference type="NCBI Taxonomy" id="1259198"/>
    <lineage>
        <taxon>Bacteria</taxon>
        <taxon>Bacillati</taxon>
        <taxon>Actinomycetota</taxon>
        <taxon>Actinomycetes</taxon>
        <taxon>Micrococcales</taxon>
        <taxon>Microbacteriaceae</taxon>
        <taxon>Cryobacterium</taxon>
    </lineage>
</organism>
<gene>
    <name evidence="2" type="ORF">E3T39_14800</name>
</gene>
<evidence type="ECO:0000313" key="2">
    <source>
        <dbReference type="EMBL" id="TFD57274.1"/>
    </source>
</evidence>
<feature type="domain" description="Cupin type-2" evidence="1">
    <location>
        <begin position="47"/>
        <end position="115"/>
    </location>
</feature>
<dbReference type="AlphaFoldDB" id="A0A4R9AC60"/>
<protein>
    <submittedName>
        <fullName evidence="2">Cupin domain-containing protein</fullName>
    </submittedName>
</protein>
<accession>A0A4R9AC60</accession>
<proteinExistence type="predicted"/>